<organism evidence="11 12">
    <name type="scientific">Liberibacter asiaticus (strain psy62)</name>
    <dbReference type="NCBI Taxonomy" id="537021"/>
    <lineage>
        <taxon>Bacteria</taxon>
        <taxon>Pseudomonadati</taxon>
        <taxon>Pseudomonadota</taxon>
        <taxon>Alphaproteobacteria</taxon>
        <taxon>Hyphomicrobiales</taxon>
        <taxon>Rhizobiaceae</taxon>
        <taxon>Liberibacter</taxon>
    </lineage>
</organism>
<dbReference type="OrthoDB" id="9808150at2"/>
<evidence type="ECO:0000256" key="2">
    <source>
        <dbReference type="ARBA" id="ARBA00012961"/>
    </source>
</evidence>
<dbReference type="NCBIfam" id="TIGR03263">
    <property type="entry name" value="guanyl_kin"/>
    <property type="match status" value="1"/>
</dbReference>
<evidence type="ECO:0000313" key="11">
    <source>
        <dbReference type="EMBL" id="ACT57383.2"/>
    </source>
</evidence>
<dbReference type="InterPro" id="IPR008144">
    <property type="entry name" value="Guanylate_kin-like_dom"/>
</dbReference>
<evidence type="ECO:0000256" key="3">
    <source>
        <dbReference type="ARBA" id="ARBA00016296"/>
    </source>
</evidence>
<dbReference type="PANTHER" id="PTHR23117:SF13">
    <property type="entry name" value="GUANYLATE KINASE"/>
    <property type="match status" value="1"/>
</dbReference>
<dbReference type="GO" id="GO:0004385">
    <property type="term" value="F:GMP kinase activity"/>
    <property type="evidence" value="ECO:0007669"/>
    <property type="project" value="UniProtKB-UniRule"/>
</dbReference>
<keyword evidence="5 9" id="KW-0547">Nucleotide-binding</keyword>
<evidence type="ECO:0000256" key="8">
    <source>
        <dbReference type="ARBA" id="ARBA00030128"/>
    </source>
</evidence>
<gene>
    <name evidence="9 11" type="primary">gmk</name>
    <name evidence="11" type="ordered locus">CLIBASIA_04045</name>
</gene>
<dbReference type="SMR" id="C6XG80"/>
<evidence type="ECO:0000256" key="4">
    <source>
        <dbReference type="ARBA" id="ARBA00022679"/>
    </source>
</evidence>
<dbReference type="GO" id="GO:0005829">
    <property type="term" value="C:cytosol"/>
    <property type="evidence" value="ECO:0007669"/>
    <property type="project" value="TreeGrafter"/>
</dbReference>
<evidence type="ECO:0000256" key="7">
    <source>
        <dbReference type="ARBA" id="ARBA00022840"/>
    </source>
</evidence>
<name>C6XG80_LIBAP</name>
<accession>C6XG80</accession>
<protein>
    <recommendedName>
        <fullName evidence="3 9">Guanylate kinase</fullName>
        <ecNumber evidence="2 9">2.7.4.8</ecNumber>
    </recommendedName>
    <alternativeName>
        <fullName evidence="8 9">GMP kinase</fullName>
    </alternativeName>
</protein>
<dbReference type="SMART" id="SM00072">
    <property type="entry name" value="GuKc"/>
    <property type="match status" value="1"/>
</dbReference>
<reference evidence="11 12" key="2">
    <citation type="journal article" date="2011" name="Appl. Environ. Microbiol.">
        <title>Diversity and plasticity of the intracellular plant pathogen and insect symbiont, 'Candidatus Liberibacter asiaticus', revealed by hyper variable prophage genes with intragenic tandem repeats.</title>
        <authorList>
            <person name="Zhou L."/>
            <person name="Powell C.A."/>
            <person name="Hoffman M.T."/>
            <person name="Li W."/>
            <person name="Fan G."/>
            <person name="Liu B."/>
            <person name="Lin H."/>
            <person name="Duan Y."/>
        </authorList>
    </citation>
    <scope>NUCLEOTIDE SEQUENCE [LARGE SCALE GENOMIC DNA]</scope>
    <source>
        <strain evidence="12">psy62</strain>
    </source>
</reference>
<dbReference type="GO" id="GO:0005524">
    <property type="term" value="F:ATP binding"/>
    <property type="evidence" value="ECO:0007669"/>
    <property type="project" value="UniProtKB-UniRule"/>
</dbReference>
<dbReference type="InterPro" id="IPR020590">
    <property type="entry name" value="Guanylate_kinase_CS"/>
</dbReference>
<evidence type="ECO:0000256" key="5">
    <source>
        <dbReference type="ARBA" id="ARBA00022741"/>
    </source>
</evidence>
<dbReference type="PROSITE" id="PS50052">
    <property type="entry name" value="GUANYLATE_KINASE_2"/>
    <property type="match status" value="1"/>
</dbReference>
<keyword evidence="6 9" id="KW-0418">Kinase</keyword>
<sequence length="222" mass="25771">MNRDRLFPLTVNHRGMMLIISSPSGVGKSTIARHLLKCDQNFEMSISVTTRVRRPNEVDGKDYYFLSLSRFNELKKANAFIEKAEVHGNFYGTLRDPIEETISKGKDMLFDIDWQGAQNLHKQMGSNVLSFFILPPTMQELCSRLSLRAKKNQEDKEKVQLRLQNAYSEIKKWEFYDYVLINDDLENSLSILKSVIEVERIRRHRLKNGIGGFVGKLLKEEL</sequence>
<evidence type="ECO:0000256" key="9">
    <source>
        <dbReference type="HAMAP-Rule" id="MF_00328"/>
    </source>
</evidence>
<reference evidence="11 12" key="1">
    <citation type="journal article" date="2009" name="Mol. Plant Microbe Interact.">
        <title>Complete genome sequence of citrus huanglongbing bacterium, 'Candidatus Liberibacter asiaticus' obtained through metagenomics.</title>
        <authorList>
            <person name="Duan Y."/>
            <person name="Zhou L."/>
            <person name="Hall D.G."/>
            <person name="Li W."/>
            <person name="Doddapaneni H."/>
            <person name="Lin H."/>
            <person name="Liu L."/>
            <person name="Vahling C.M."/>
            <person name="Gabriel D.W."/>
            <person name="Williams K.P."/>
            <person name="Dickerman A."/>
            <person name="Sun Y."/>
            <person name="Gottwald T."/>
        </authorList>
    </citation>
    <scope>NUCLEOTIDE SEQUENCE [LARGE SCALE GENOMIC DNA]</scope>
    <source>
        <strain evidence="12">psy62</strain>
    </source>
</reference>
<dbReference type="eggNOG" id="COG0194">
    <property type="taxonomic scope" value="Bacteria"/>
</dbReference>
<dbReference type="PROSITE" id="PS00856">
    <property type="entry name" value="GUANYLATE_KINASE_1"/>
    <property type="match status" value="1"/>
</dbReference>
<keyword evidence="4 9" id="KW-0808">Transferase</keyword>
<dbReference type="HAMAP" id="MF_00328">
    <property type="entry name" value="Guanylate_kinase"/>
    <property type="match status" value="1"/>
</dbReference>
<dbReference type="HOGENOM" id="CLU_001715_1_0_5"/>
<dbReference type="AlphaFoldDB" id="C6XG80"/>
<dbReference type="FunFam" id="3.30.63.10:FF:000002">
    <property type="entry name" value="Guanylate kinase 1"/>
    <property type="match status" value="1"/>
</dbReference>
<dbReference type="GeneID" id="93077146"/>
<feature type="domain" description="Guanylate kinase-like" evidence="10">
    <location>
        <begin position="15"/>
        <end position="197"/>
    </location>
</feature>
<dbReference type="EC" id="2.7.4.8" evidence="2 9"/>
<keyword evidence="9" id="KW-0963">Cytoplasm</keyword>
<dbReference type="Pfam" id="PF00625">
    <property type="entry name" value="Guanylate_kin"/>
    <property type="match status" value="1"/>
</dbReference>
<keyword evidence="7 9" id="KW-0067">ATP-binding</keyword>
<dbReference type="KEGG" id="las:CLIBASIA_04045"/>
<evidence type="ECO:0000313" key="12">
    <source>
        <dbReference type="Proteomes" id="UP000002744"/>
    </source>
</evidence>
<comment type="similarity">
    <text evidence="1 9">Belongs to the guanylate kinase family.</text>
</comment>
<evidence type="ECO:0000256" key="1">
    <source>
        <dbReference type="ARBA" id="ARBA00005790"/>
    </source>
</evidence>
<dbReference type="Proteomes" id="UP000002744">
    <property type="component" value="Chromosome"/>
</dbReference>
<dbReference type="CDD" id="cd00071">
    <property type="entry name" value="GMPK"/>
    <property type="match status" value="1"/>
</dbReference>
<evidence type="ECO:0000256" key="6">
    <source>
        <dbReference type="ARBA" id="ARBA00022777"/>
    </source>
</evidence>
<dbReference type="PANTHER" id="PTHR23117">
    <property type="entry name" value="GUANYLATE KINASE-RELATED"/>
    <property type="match status" value="1"/>
</dbReference>
<dbReference type="RefSeq" id="WP_015824939.1">
    <property type="nucleotide sequence ID" value="NC_012985.3"/>
</dbReference>
<dbReference type="STRING" id="537021.CLIBASIA_04045"/>
<proteinExistence type="inferred from homology"/>
<dbReference type="InterPro" id="IPR017665">
    <property type="entry name" value="Guanylate_kinase"/>
</dbReference>
<dbReference type="EMBL" id="CP001677">
    <property type="protein sequence ID" value="ACT57383.2"/>
    <property type="molecule type" value="Genomic_DNA"/>
</dbReference>
<comment type="catalytic activity">
    <reaction evidence="9">
        <text>GMP + ATP = GDP + ADP</text>
        <dbReference type="Rhea" id="RHEA:20780"/>
        <dbReference type="ChEBI" id="CHEBI:30616"/>
        <dbReference type="ChEBI" id="CHEBI:58115"/>
        <dbReference type="ChEBI" id="CHEBI:58189"/>
        <dbReference type="ChEBI" id="CHEBI:456216"/>
        <dbReference type="EC" id="2.7.4.8"/>
    </reaction>
</comment>
<evidence type="ECO:0000259" key="10">
    <source>
        <dbReference type="PROSITE" id="PS50052"/>
    </source>
</evidence>
<dbReference type="InterPro" id="IPR008145">
    <property type="entry name" value="GK/Ca_channel_bsu"/>
</dbReference>
<dbReference type="Gene3D" id="3.30.63.10">
    <property type="entry name" value="Guanylate Kinase phosphate binding domain"/>
    <property type="match status" value="1"/>
</dbReference>
<dbReference type="Gene3D" id="3.40.50.300">
    <property type="entry name" value="P-loop containing nucleotide triphosphate hydrolases"/>
    <property type="match status" value="1"/>
</dbReference>
<dbReference type="InterPro" id="IPR027417">
    <property type="entry name" value="P-loop_NTPase"/>
</dbReference>
<dbReference type="SUPFAM" id="SSF52540">
    <property type="entry name" value="P-loop containing nucleoside triphosphate hydrolases"/>
    <property type="match status" value="1"/>
</dbReference>
<feature type="binding site" evidence="9">
    <location>
        <begin position="22"/>
        <end position="29"/>
    </location>
    <ligand>
        <name>ATP</name>
        <dbReference type="ChEBI" id="CHEBI:30616"/>
    </ligand>
</feature>
<comment type="function">
    <text evidence="9">Essential for recycling GMP and indirectly, cGMP.</text>
</comment>
<comment type="subcellular location">
    <subcellularLocation>
        <location evidence="9">Cytoplasm</location>
    </subcellularLocation>
</comment>